<keyword evidence="6" id="KW-0175">Coiled coil</keyword>
<keyword evidence="11" id="KW-1185">Reference proteome</keyword>
<evidence type="ECO:0000256" key="8">
    <source>
        <dbReference type="SAM" id="Phobius"/>
    </source>
</evidence>
<keyword evidence="5 8" id="KW-0472">Membrane</keyword>
<dbReference type="AlphaFoldDB" id="A0A9P6PQF2"/>
<name>A0A9P6PQF2_9FUNG</name>
<evidence type="ECO:0000256" key="1">
    <source>
        <dbReference type="ARBA" id="ARBA00004141"/>
    </source>
</evidence>
<dbReference type="GO" id="GO:0098703">
    <property type="term" value="P:calcium ion import across plasma membrane"/>
    <property type="evidence" value="ECO:0007669"/>
    <property type="project" value="TreeGrafter"/>
</dbReference>
<feature type="region of interest" description="Disordered" evidence="7">
    <location>
        <begin position="330"/>
        <end position="349"/>
    </location>
</feature>
<evidence type="ECO:0000256" key="7">
    <source>
        <dbReference type="SAM" id="MobiDB-lite"/>
    </source>
</evidence>
<feature type="transmembrane region" description="Helical" evidence="8">
    <location>
        <begin position="168"/>
        <end position="187"/>
    </location>
</feature>
<proteinExistence type="predicted"/>
<feature type="domain" description="Ion transport" evidence="9">
    <location>
        <begin position="125"/>
        <end position="269"/>
    </location>
</feature>
<dbReference type="PANTHER" id="PTHR10582">
    <property type="entry name" value="TRANSIENT RECEPTOR POTENTIAL ION CHANNEL PROTEIN"/>
    <property type="match status" value="1"/>
</dbReference>
<comment type="subcellular location">
    <subcellularLocation>
        <location evidence="1">Membrane</location>
        <topology evidence="1">Multi-pass membrane protein</topology>
    </subcellularLocation>
</comment>
<sequence>MQPAKILIEHCFQNARAKKEVGYLFPVLQCLGTSVDPKGLHTDLGAETLERLKCLPVKNREYLIDHHNIAHSPEPRLDFWRSNKRPLYRCKDPILQLANDVKLHDLNEYFTGELWTITGQTPDDGNAGLLSFSVVFVFLHLLFEFRISKSICKFVTIIIHAFIKIRMFFILFAGGIISFTIAVLHLLHSCPFKMCVEPDPPTSFPTHFYGAISATFFYMGGRYNSVDKEFDSKNWAFQTLMITSYFFMVVLMLNVLIALVNNAFSDGEATWRMTWLDNRLRVIEAVENLSYHIPGLREHSNWFPDEIYYSVQGKQIEVYQAKDEEGLVKSTDSTDTIDSTDDRNGSNTTLANRVNSVSKMKNPFVQSPRNSFSSKIPSKQRSSFSPIMSPILRNSFGSMNTVIPDVDADGVVMFLERPIQDLKIELGHARQQILALQINIDNQEKSIATLQNQNMEILGHMEFIRMYMMASNVVSNSS</sequence>
<evidence type="ECO:0000256" key="6">
    <source>
        <dbReference type="SAM" id="Coils"/>
    </source>
</evidence>
<dbReference type="EMBL" id="JAAAJA010000674">
    <property type="protein sequence ID" value="KAG0250538.1"/>
    <property type="molecule type" value="Genomic_DNA"/>
</dbReference>
<feature type="transmembrane region" description="Helical" evidence="8">
    <location>
        <begin position="127"/>
        <end position="147"/>
    </location>
</feature>
<dbReference type="GO" id="GO:0005886">
    <property type="term" value="C:plasma membrane"/>
    <property type="evidence" value="ECO:0007669"/>
    <property type="project" value="TreeGrafter"/>
</dbReference>
<gene>
    <name evidence="10" type="ORF">BG011_008263</name>
</gene>
<organism evidence="10 11">
    <name type="scientific">Mortierella polycephala</name>
    <dbReference type="NCBI Taxonomy" id="41804"/>
    <lineage>
        <taxon>Eukaryota</taxon>
        <taxon>Fungi</taxon>
        <taxon>Fungi incertae sedis</taxon>
        <taxon>Mucoromycota</taxon>
        <taxon>Mortierellomycotina</taxon>
        <taxon>Mortierellomycetes</taxon>
        <taxon>Mortierellales</taxon>
        <taxon>Mortierellaceae</taxon>
        <taxon>Mortierella</taxon>
    </lineage>
</organism>
<feature type="coiled-coil region" evidence="6">
    <location>
        <begin position="419"/>
        <end position="453"/>
    </location>
</feature>
<reference evidence="10" key="1">
    <citation type="journal article" date="2020" name="Fungal Divers.">
        <title>Resolving the Mortierellaceae phylogeny through synthesis of multi-gene phylogenetics and phylogenomics.</title>
        <authorList>
            <person name="Vandepol N."/>
            <person name="Liber J."/>
            <person name="Desiro A."/>
            <person name="Na H."/>
            <person name="Kennedy M."/>
            <person name="Barry K."/>
            <person name="Grigoriev I.V."/>
            <person name="Miller A.N."/>
            <person name="O'Donnell K."/>
            <person name="Stajich J.E."/>
            <person name="Bonito G."/>
        </authorList>
    </citation>
    <scope>NUCLEOTIDE SEQUENCE</scope>
    <source>
        <strain evidence="10">KOD948</strain>
    </source>
</reference>
<evidence type="ECO:0000259" key="9">
    <source>
        <dbReference type="Pfam" id="PF00520"/>
    </source>
</evidence>
<protein>
    <recommendedName>
        <fullName evidence="9">Ion transport domain-containing protein</fullName>
    </recommendedName>
</protein>
<evidence type="ECO:0000256" key="2">
    <source>
        <dbReference type="ARBA" id="ARBA00022692"/>
    </source>
</evidence>
<keyword evidence="2 8" id="KW-0812">Transmembrane</keyword>
<evidence type="ECO:0000313" key="10">
    <source>
        <dbReference type="EMBL" id="KAG0250538.1"/>
    </source>
</evidence>
<keyword evidence="3" id="KW-0677">Repeat</keyword>
<feature type="transmembrane region" description="Helical" evidence="8">
    <location>
        <begin position="207"/>
        <end position="223"/>
    </location>
</feature>
<dbReference type="Proteomes" id="UP000726737">
    <property type="component" value="Unassembled WGS sequence"/>
</dbReference>
<evidence type="ECO:0000256" key="4">
    <source>
        <dbReference type="ARBA" id="ARBA00022989"/>
    </source>
</evidence>
<feature type="transmembrane region" description="Helical" evidence="8">
    <location>
        <begin position="235"/>
        <end position="260"/>
    </location>
</feature>
<dbReference type="InterPro" id="IPR005821">
    <property type="entry name" value="Ion_trans_dom"/>
</dbReference>
<dbReference type="Pfam" id="PF00520">
    <property type="entry name" value="Ion_trans"/>
    <property type="match status" value="1"/>
</dbReference>
<dbReference type="OrthoDB" id="310870at2759"/>
<evidence type="ECO:0000256" key="3">
    <source>
        <dbReference type="ARBA" id="ARBA00022737"/>
    </source>
</evidence>
<evidence type="ECO:0000313" key="11">
    <source>
        <dbReference type="Proteomes" id="UP000726737"/>
    </source>
</evidence>
<comment type="caution">
    <text evidence="10">The sequence shown here is derived from an EMBL/GenBank/DDBJ whole genome shotgun (WGS) entry which is preliminary data.</text>
</comment>
<dbReference type="PANTHER" id="PTHR10582:SF2">
    <property type="entry name" value="INACTIVE"/>
    <property type="match status" value="1"/>
</dbReference>
<dbReference type="GO" id="GO:0005216">
    <property type="term" value="F:monoatomic ion channel activity"/>
    <property type="evidence" value="ECO:0007669"/>
    <property type="project" value="InterPro"/>
</dbReference>
<evidence type="ECO:0000256" key="5">
    <source>
        <dbReference type="ARBA" id="ARBA00023136"/>
    </source>
</evidence>
<accession>A0A9P6PQF2</accession>
<keyword evidence="4 8" id="KW-1133">Transmembrane helix</keyword>
<dbReference type="InterPro" id="IPR024862">
    <property type="entry name" value="TRPV"/>
</dbReference>